<feature type="transmembrane region" description="Helical" evidence="6">
    <location>
        <begin position="436"/>
        <end position="454"/>
    </location>
</feature>
<protein>
    <submittedName>
        <fullName evidence="8">Amino acid permease-associated protein</fullName>
    </submittedName>
</protein>
<feature type="transmembrane region" description="Helical" evidence="6">
    <location>
        <begin position="409"/>
        <end position="430"/>
    </location>
</feature>
<feature type="region of interest" description="Disordered" evidence="5">
    <location>
        <begin position="1"/>
        <end position="25"/>
    </location>
</feature>
<feature type="transmembrane region" description="Helical" evidence="6">
    <location>
        <begin position="173"/>
        <end position="197"/>
    </location>
</feature>
<evidence type="ECO:0000256" key="1">
    <source>
        <dbReference type="ARBA" id="ARBA00004141"/>
    </source>
</evidence>
<evidence type="ECO:0000256" key="6">
    <source>
        <dbReference type="SAM" id="Phobius"/>
    </source>
</evidence>
<dbReference type="GO" id="GO:0055085">
    <property type="term" value="P:transmembrane transport"/>
    <property type="evidence" value="ECO:0007669"/>
    <property type="project" value="InterPro"/>
</dbReference>
<evidence type="ECO:0000256" key="2">
    <source>
        <dbReference type="ARBA" id="ARBA00022692"/>
    </source>
</evidence>
<feature type="compositionally biased region" description="Polar residues" evidence="5">
    <location>
        <begin position="9"/>
        <end position="25"/>
    </location>
</feature>
<dbReference type="PANTHER" id="PTHR42770:SF16">
    <property type="entry name" value="AMINO ACID PERMEASE"/>
    <property type="match status" value="1"/>
</dbReference>
<reference evidence="9" key="1">
    <citation type="submission" date="2015-05" db="EMBL/GenBank/DDBJ databases">
        <authorList>
            <person name="Urmite Genomes"/>
        </authorList>
    </citation>
    <scope>NUCLEOTIDE SEQUENCE [LARGE SCALE GENOMIC DNA]</scope>
    <source>
        <strain evidence="9">LF1</strain>
    </source>
</reference>
<feature type="transmembrane region" description="Helical" evidence="6">
    <location>
        <begin position="111"/>
        <end position="134"/>
    </location>
</feature>
<feature type="transmembrane region" description="Helical" evidence="6">
    <location>
        <begin position="257"/>
        <end position="279"/>
    </location>
</feature>
<evidence type="ECO:0000256" key="5">
    <source>
        <dbReference type="SAM" id="MobiDB-lite"/>
    </source>
</evidence>
<feature type="transmembrane region" description="Helical" evidence="6">
    <location>
        <begin position="378"/>
        <end position="397"/>
    </location>
</feature>
<comment type="subcellular location">
    <subcellularLocation>
        <location evidence="1">Membrane</location>
        <topology evidence="1">Multi-pass membrane protein</topology>
    </subcellularLocation>
</comment>
<dbReference type="InterPro" id="IPR050367">
    <property type="entry name" value="APC_superfamily"/>
</dbReference>
<name>A0A0U1P007_9BACI</name>
<evidence type="ECO:0000256" key="4">
    <source>
        <dbReference type="ARBA" id="ARBA00023136"/>
    </source>
</evidence>
<keyword evidence="9" id="KW-1185">Reference proteome</keyword>
<keyword evidence="2 6" id="KW-0812">Transmembrane</keyword>
<dbReference type="PANTHER" id="PTHR42770">
    <property type="entry name" value="AMINO ACID TRANSPORTER-RELATED"/>
    <property type="match status" value="1"/>
</dbReference>
<gene>
    <name evidence="8" type="ORF">BN000_03576</name>
</gene>
<dbReference type="GO" id="GO:0016020">
    <property type="term" value="C:membrane"/>
    <property type="evidence" value="ECO:0007669"/>
    <property type="project" value="UniProtKB-SubCell"/>
</dbReference>
<evidence type="ECO:0000256" key="3">
    <source>
        <dbReference type="ARBA" id="ARBA00022989"/>
    </source>
</evidence>
<dbReference type="InterPro" id="IPR004841">
    <property type="entry name" value="AA-permease/SLC12A_dom"/>
</dbReference>
<feature type="transmembrane region" description="Helical" evidence="6">
    <location>
        <begin position="70"/>
        <end position="90"/>
    </location>
</feature>
<proteinExistence type="predicted"/>
<dbReference type="Pfam" id="PF00324">
    <property type="entry name" value="AA_permease"/>
    <property type="match status" value="1"/>
</dbReference>
<organism evidence="8 9">
    <name type="scientific">Neobacillus massiliamazoniensis</name>
    <dbReference type="NCBI Taxonomy" id="1499688"/>
    <lineage>
        <taxon>Bacteria</taxon>
        <taxon>Bacillati</taxon>
        <taxon>Bacillota</taxon>
        <taxon>Bacilli</taxon>
        <taxon>Bacillales</taxon>
        <taxon>Bacillaceae</taxon>
        <taxon>Neobacillus</taxon>
    </lineage>
</organism>
<evidence type="ECO:0000313" key="9">
    <source>
        <dbReference type="Proteomes" id="UP000199087"/>
    </source>
</evidence>
<dbReference type="EMBL" id="CVRB01000003">
    <property type="protein sequence ID" value="CRK83604.1"/>
    <property type="molecule type" value="Genomic_DNA"/>
</dbReference>
<dbReference type="RefSeq" id="WP_090636332.1">
    <property type="nucleotide sequence ID" value="NZ_CVRB01000003.1"/>
</dbReference>
<feature type="transmembrane region" description="Helical" evidence="6">
    <location>
        <begin position="299"/>
        <end position="332"/>
    </location>
</feature>
<feature type="transmembrane region" description="Helical" evidence="6">
    <location>
        <begin position="146"/>
        <end position="166"/>
    </location>
</feature>
<feature type="transmembrane region" description="Helical" evidence="6">
    <location>
        <begin position="217"/>
        <end position="236"/>
    </location>
</feature>
<keyword evidence="4 6" id="KW-0472">Membrane</keyword>
<evidence type="ECO:0000313" key="8">
    <source>
        <dbReference type="EMBL" id="CRK83604.1"/>
    </source>
</evidence>
<feature type="transmembrane region" description="Helical" evidence="6">
    <location>
        <begin position="41"/>
        <end position="58"/>
    </location>
</feature>
<dbReference type="OrthoDB" id="9762947at2"/>
<dbReference type="PIRSF" id="PIRSF006060">
    <property type="entry name" value="AA_transporter"/>
    <property type="match status" value="1"/>
</dbReference>
<dbReference type="AlphaFoldDB" id="A0A0U1P007"/>
<dbReference type="STRING" id="1499688.BN000_03576"/>
<dbReference type="Proteomes" id="UP000199087">
    <property type="component" value="Unassembled WGS sequence"/>
</dbReference>
<accession>A0A0U1P007</accession>
<sequence>MLDNHIDSQLENTGESNRSNTSTESFGYKQELKRVLKTRDLVIFGMVFMAPVSAQTLFGSLSQVSRGHAVLAYLLGLLAMIFTAFCYGKMAEAYPIAGSTYSFTSRALHPYLGFLAGWSILLDYILIPMLLYKLSAVFTMELFPSIPLWLMLLIFVLPVTLFNYLGAQTTSRVNLAMTAIMLLSIVCFVGFAIKALLHGDGVGTVFSMKAIYNPHTFSMHSLLAGASIAVLSYLGFDAVTTMAEDSNVTGKMVGRSGIFACVICAVFYIAQVYFATMVSPDFTSFKSTDTAFFEIATKIGGSGLATVLTLVIAISGISTALAGQAAASRLLYGMGRDRFLPGFFAYIHPKFKTPVYSILFMAVIGYIGAVLIDLNTLFLIIVFGALVGFICVNLSVFSEFFLKRKIRSGLGIVSYVLFPLIGLSVCGYILWGMETIGHIVGFSWLGLGIIYLSFSSRGFTKSVDVFKEGSF</sequence>
<evidence type="ECO:0000259" key="7">
    <source>
        <dbReference type="Pfam" id="PF00324"/>
    </source>
</evidence>
<dbReference type="Gene3D" id="1.20.1740.10">
    <property type="entry name" value="Amino acid/polyamine transporter I"/>
    <property type="match status" value="1"/>
</dbReference>
<feature type="transmembrane region" description="Helical" evidence="6">
    <location>
        <begin position="353"/>
        <end position="372"/>
    </location>
</feature>
<feature type="domain" description="Amino acid permease/ SLC12A" evidence="7">
    <location>
        <begin position="61"/>
        <end position="430"/>
    </location>
</feature>
<keyword evidence="3 6" id="KW-1133">Transmembrane helix</keyword>